<dbReference type="Pfam" id="PF13409">
    <property type="entry name" value="GST_N_2"/>
    <property type="match status" value="1"/>
</dbReference>
<dbReference type="InterPro" id="IPR036282">
    <property type="entry name" value="Glutathione-S-Trfase_C_sf"/>
</dbReference>
<dbReference type="GO" id="GO:0016034">
    <property type="term" value="F:maleylacetoacetate isomerase activity"/>
    <property type="evidence" value="ECO:0007669"/>
    <property type="project" value="TreeGrafter"/>
</dbReference>
<dbReference type="GO" id="GO:0006559">
    <property type="term" value="P:L-phenylalanine catabolic process"/>
    <property type="evidence" value="ECO:0007669"/>
    <property type="project" value="TreeGrafter"/>
</dbReference>
<dbReference type="Gene3D" id="1.20.1050.10">
    <property type="match status" value="1"/>
</dbReference>
<accession>A0A9X9X5H3</accession>
<dbReference type="SUPFAM" id="SSF47616">
    <property type="entry name" value="GST C-terminal domain-like"/>
    <property type="match status" value="1"/>
</dbReference>
<dbReference type="InterPro" id="IPR036249">
    <property type="entry name" value="Thioredoxin-like_sf"/>
</dbReference>
<reference evidence="2" key="2">
    <citation type="journal article" date="2021" name="Syst. Appl. Microbiol.">
        <title>Roseomonas hellenica sp. nov., isolated from roots of wild-growing Alkanna tinctoria.</title>
        <authorList>
            <person name="Rat A."/>
            <person name="Naranjo H.D."/>
            <person name="Lebbe L."/>
            <person name="Cnockaert M."/>
            <person name="Krigas N."/>
            <person name="Grigoriadou K."/>
            <person name="Maloupa E."/>
            <person name="Willems A."/>
        </authorList>
    </citation>
    <scope>NUCLEOTIDE SEQUENCE</scope>
    <source>
        <strain evidence="2">LMG 31228</strain>
    </source>
</reference>
<dbReference type="GO" id="GO:0004364">
    <property type="term" value="F:glutathione transferase activity"/>
    <property type="evidence" value="ECO:0007669"/>
    <property type="project" value="TreeGrafter"/>
</dbReference>
<dbReference type="PANTHER" id="PTHR42673:SF4">
    <property type="entry name" value="MALEYLACETOACETATE ISOMERASE"/>
    <property type="match status" value="1"/>
</dbReference>
<name>A0A9X9X5H3_9PROT</name>
<dbReference type="PANTHER" id="PTHR42673">
    <property type="entry name" value="MALEYLACETOACETATE ISOMERASE"/>
    <property type="match status" value="1"/>
</dbReference>
<dbReference type="Proteomes" id="UP001138709">
    <property type="component" value="Unassembled WGS sequence"/>
</dbReference>
<evidence type="ECO:0000313" key="3">
    <source>
        <dbReference type="Proteomes" id="UP001138709"/>
    </source>
</evidence>
<dbReference type="InterPro" id="IPR004045">
    <property type="entry name" value="Glutathione_S-Trfase_N"/>
</dbReference>
<comment type="caution">
    <text evidence="2">The sequence shown here is derived from an EMBL/GenBank/DDBJ whole genome shotgun (WGS) entry which is preliminary data.</text>
</comment>
<organism evidence="2 3">
    <name type="scientific">Neoroseomonas eburnea</name>
    <dbReference type="NCBI Taxonomy" id="1346889"/>
    <lineage>
        <taxon>Bacteria</taxon>
        <taxon>Pseudomonadati</taxon>
        <taxon>Pseudomonadota</taxon>
        <taxon>Alphaproteobacteria</taxon>
        <taxon>Acetobacterales</taxon>
        <taxon>Acetobacteraceae</taxon>
        <taxon>Neoroseomonas</taxon>
    </lineage>
</organism>
<evidence type="ECO:0000313" key="2">
    <source>
        <dbReference type="EMBL" id="MBR0678959.1"/>
    </source>
</evidence>
<dbReference type="EMBL" id="JAAEDL010000001">
    <property type="protein sequence ID" value="MBR0678959.1"/>
    <property type="molecule type" value="Genomic_DNA"/>
</dbReference>
<dbReference type="Pfam" id="PF13410">
    <property type="entry name" value="GST_C_2"/>
    <property type="match status" value="1"/>
</dbReference>
<evidence type="ECO:0000259" key="1">
    <source>
        <dbReference type="PROSITE" id="PS50404"/>
    </source>
</evidence>
<dbReference type="RefSeq" id="WP_211844315.1">
    <property type="nucleotide sequence ID" value="NZ_JAAEDL010000001.1"/>
</dbReference>
<dbReference type="AlphaFoldDB" id="A0A9X9X5H3"/>
<reference evidence="2" key="1">
    <citation type="submission" date="2020-01" db="EMBL/GenBank/DDBJ databases">
        <authorList>
            <person name="Rat A."/>
        </authorList>
    </citation>
    <scope>NUCLEOTIDE SEQUENCE</scope>
    <source>
        <strain evidence="2">LMG 31228</strain>
    </source>
</reference>
<proteinExistence type="predicted"/>
<dbReference type="GO" id="GO:0006749">
    <property type="term" value="P:glutathione metabolic process"/>
    <property type="evidence" value="ECO:0007669"/>
    <property type="project" value="TreeGrafter"/>
</dbReference>
<dbReference type="Gene3D" id="3.40.30.10">
    <property type="entry name" value="Glutaredoxin"/>
    <property type="match status" value="1"/>
</dbReference>
<dbReference type="SUPFAM" id="SSF52833">
    <property type="entry name" value="Thioredoxin-like"/>
    <property type="match status" value="1"/>
</dbReference>
<gene>
    <name evidence="2" type="ORF">GXW74_00520</name>
</gene>
<sequence length="219" mass="24572">MAEATLLITSRNYSSWSLRGFLLCRLSGLPFATETISPDDPVAREELLLRSSSIRYPCLVHDGVRVWDVLAIAEYLNEILPAAGMLPEQRHARALCRAISGEMHSGFAALRSSLPMNLKVRRAGFPIWSAPRADIAAIEAIWRDCLDRHGGPWLFGARPSIADAMYAPVATRFRTYDVRLAEAPEAYARHVLAWPDLVEWAEAARREPEEEIAELEIDF</sequence>
<feature type="domain" description="GST N-terminal" evidence="1">
    <location>
        <begin position="4"/>
        <end position="84"/>
    </location>
</feature>
<dbReference type="PROSITE" id="PS50404">
    <property type="entry name" value="GST_NTER"/>
    <property type="match status" value="1"/>
</dbReference>
<protein>
    <submittedName>
        <fullName evidence="2">Glutathione S-transferase</fullName>
    </submittedName>
</protein>
<keyword evidence="3" id="KW-1185">Reference proteome</keyword>
<dbReference type="CDD" id="cd03194">
    <property type="entry name" value="GST_C_3"/>
    <property type="match status" value="1"/>
</dbReference>